<gene>
    <name evidence="7" type="ORF">HNQ03_002330</name>
</gene>
<dbReference type="Proteomes" id="UP000610746">
    <property type="component" value="Unassembled WGS sequence"/>
</dbReference>
<keyword evidence="8" id="KW-1185">Reference proteome</keyword>
<dbReference type="RefSeq" id="WP_173779815.1">
    <property type="nucleotide sequence ID" value="NZ_JABSNO010000018.1"/>
</dbReference>
<dbReference type="GO" id="GO:0016020">
    <property type="term" value="C:membrane"/>
    <property type="evidence" value="ECO:0007669"/>
    <property type="project" value="UniProtKB-SubCell"/>
</dbReference>
<reference evidence="7" key="1">
    <citation type="submission" date="2020-05" db="EMBL/GenBank/DDBJ databases">
        <title>Genomic Encyclopedia of Type Strains, Phase IV (KMG-V): Genome sequencing to study the core and pangenomes of soil and plant-associated prokaryotes.</title>
        <authorList>
            <person name="Whitman W."/>
        </authorList>
    </citation>
    <scope>NUCLEOTIDE SEQUENCE</scope>
    <source>
        <strain evidence="7">16F</strain>
    </source>
</reference>
<feature type="transmembrane region" description="Helical" evidence="5">
    <location>
        <begin position="225"/>
        <end position="245"/>
    </location>
</feature>
<organism evidence="7 8">
    <name type="scientific">Frigoriflavimonas asaccharolytica</name>
    <dbReference type="NCBI Taxonomy" id="2735899"/>
    <lineage>
        <taxon>Bacteria</taxon>
        <taxon>Pseudomonadati</taxon>
        <taxon>Bacteroidota</taxon>
        <taxon>Flavobacteriia</taxon>
        <taxon>Flavobacteriales</taxon>
        <taxon>Weeksellaceae</taxon>
        <taxon>Frigoriflavimonas</taxon>
    </lineage>
</organism>
<keyword evidence="3 5" id="KW-1133">Transmembrane helix</keyword>
<evidence type="ECO:0000313" key="7">
    <source>
        <dbReference type="EMBL" id="NRS93243.1"/>
    </source>
</evidence>
<comment type="subcellular location">
    <subcellularLocation>
        <location evidence="1">Membrane</location>
        <topology evidence="1">Multi-pass membrane protein</topology>
    </subcellularLocation>
</comment>
<evidence type="ECO:0000256" key="5">
    <source>
        <dbReference type="SAM" id="Phobius"/>
    </source>
</evidence>
<dbReference type="AlphaFoldDB" id="A0A8J8K8U6"/>
<feature type="transmembrane region" description="Helical" evidence="5">
    <location>
        <begin position="91"/>
        <end position="109"/>
    </location>
</feature>
<dbReference type="InterPro" id="IPR010432">
    <property type="entry name" value="RDD"/>
</dbReference>
<proteinExistence type="predicted"/>
<dbReference type="Pfam" id="PF06271">
    <property type="entry name" value="RDD"/>
    <property type="match status" value="1"/>
</dbReference>
<evidence type="ECO:0000256" key="2">
    <source>
        <dbReference type="ARBA" id="ARBA00022692"/>
    </source>
</evidence>
<keyword evidence="4 5" id="KW-0472">Membrane</keyword>
<feature type="transmembrane region" description="Helical" evidence="5">
    <location>
        <begin position="60"/>
        <end position="79"/>
    </location>
</feature>
<evidence type="ECO:0000256" key="4">
    <source>
        <dbReference type="ARBA" id="ARBA00023136"/>
    </source>
</evidence>
<protein>
    <submittedName>
        <fullName evidence="7">Putative RDD family membrane protein YckC</fullName>
    </submittedName>
</protein>
<dbReference type="EMBL" id="JABSNO010000018">
    <property type="protein sequence ID" value="NRS93243.1"/>
    <property type="molecule type" value="Genomic_DNA"/>
</dbReference>
<feature type="transmembrane region" description="Helical" evidence="5">
    <location>
        <begin position="129"/>
        <end position="150"/>
    </location>
</feature>
<feature type="domain" description="RDD" evidence="6">
    <location>
        <begin position="179"/>
        <end position="322"/>
    </location>
</feature>
<sequence>MKTKYFSLIFYVSLALSLLGIIAECYHLVFDYQDSSALVYSIILRFKSIYLNIGFEYSFVNVYNIIFYILLFFGSMFFYYSEGKETRLLKFFYSVLLCSSIFWIIRTILQKIFFPLALDTLEGSISVYYFNVILSFILNCGYIFIGYWFLKLLSQNSILNKVVHENSNTINFTITKKIQRLFHLIMDTIILLFLFFIIADFFQLYSNINENNPFSEVERSIPSAIGFGIFITIIYYIFFETIFGATPGKFLTSSRVLNSKAELPNMKVIIIRTFCRQIPFDSFSFLAKRGWHDSISETYVVKENNENSYTMYIILLLIVSFLVIIYLPLSEILDYI</sequence>
<name>A0A8J8K8U6_9FLAO</name>
<evidence type="ECO:0000313" key="8">
    <source>
        <dbReference type="Proteomes" id="UP000610746"/>
    </source>
</evidence>
<evidence type="ECO:0000259" key="6">
    <source>
        <dbReference type="Pfam" id="PF06271"/>
    </source>
</evidence>
<evidence type="ECO:0000256" key="3">
    <source>
        <dbReference type="ARBA" id="ARBA00022989"/>
    </source>
</evidence>
<evidence type="ECO:0000256" key="1">
    <source>
        <dbReference type="ARBA" id="ARBA00004141"/>
    </source>
</evidence>
<accession>A0A8J8K8U6</accession>
<feature type="transmembrane region" description="Helical" evidence="5">
    <location>
        <begin position="181"/>
        <end position="205"/>
    </location>
</feature>
<keyword evidence="2 5" id="KW-0812">Transmembrane</keyword>
<comment type="caution">
    <text evidence="7">The sequence shown here is derived from an EMBL/GenBank/DDBJ whole genome shotgun (WGS) entry which is preliminary data.</text>
</comment>
<feature type="transmembrane region" description="Helical" evidence="5">
    <location>
        <begin position="309"/>
        <end position="329"/>
    </location>
</feature>